<sequence>MVPVVGFTYPWIKQKPSIAPPAAKLSARFVSAQRAMSKYTAQRLVRKQIGEGTNRTAARKTEILELDSFRGYLAWMYESSYNHPEMPFHYSLFDKIINNCNPGIPPIHVPGVGEARLVVVDDRPLVSLFNDAPPNHMRDWWPMAQSDDVARKLRRRIRWSGYVLPVLTAMACALMSKIYSSPWSSGGRRFRLQYRSSPITDFGISLGSAKAVAEDRLMFYSMKNKRFAMLPQDPDQHYRLYFTTLKGEEIYFDGGAYTFNLARVVFVDAYIPPNAPHPISPEMAPCHWEEREFRTNKMLDPDSLFHERTRVSVLRSEKLQRVIERSDPQHVADADLAVFFTFMEEFSRKKLDVRDKILFDILLGQHCKNLEGMLEKALYRDWPARPPEDIDLDPYSTSALNDLTWGRDRNI</sequence>
<evidence type="ECO:0000313" key="2">
    <source>
        <dbReference type="Proteomes" id="UP000292702"/>
    </source>
</evidence>
<comment type="caution">
    <text evidence="1">The sequence shown here is derived from an EMBL/GenBank/DDBJ whole genome shotgun (WGS) entry which is preliminary data.</text>
</comment>
<organism evidence="1 2">
    <name type="scientific">Steccherinum ochraceum</name>
    <dbReference type="NCBI Taxonomy" id="92696"/>
    <lineage>
        <taxon>Eukaryota</taxon>
        <taxon>Fungi</taxon>
        <taxon>Dikarya</taxon>
        <taxon>Basidiomycota</taxon>
        <taxon>Agaricomycotina</taxon>
        <taxon>Agaricomycetes</taxon>
        <taxon>Polyporales</taxon>
        <taxon>Steccherinaceae</taxon>
        <taxon>Steccherinum</taxon>
    </lineage>
</organism>
<proteinExistence type="predicted"/>
<dbReference type="OrthoDB" id="341421at2759"/>
<gene>
    <name evidence="1" type="ORF">EIP91_002861</name>
</gene>
<evidence type="ECO:0000313" key="1">
    <source>
        <dbReference type="EMBL" id="TCD70516.1"/>
    </source>
</evidence>
<dbReference type="AlphaFoldDB" id="A0A4R0RRS6"/>
<accession>A0A4R0RRS6</accession>
<reference evidence="1 2" key="1">
    <citation type="submission" date="2018-11" db="EMBL/GenBank/DDBJ databases">
        <title>Genome assembly of Steccherinum ochraceum LE-BIN_3174, the white-rot fungus of the Steccherinaceae family (The Residual Polyporoid clade, Polyporales, Basidiomycota).</title>
        <authorList>
            <person name="Fedorova T.V."/>
            <person name="Glazunova O.A."/>
            <person name="Landesman E.O."/>
            <person name="Moiseenko K.V."/>
            <person name="Psurtseva N.V."/>
            <person name="Savinova O.S."/>
            <person name="Shakhova N.V."/>
            <person name="Tyazhelova T.V."/>
            <person name="Vasina D.V."/>
        </authorList>
    </citation>
    <scope>NUCLEOTIDE SEQUENCE [LARGE SCALE GENOMIC DNA]</scope>
    <source>
        <strain evidence="1 2">LE-BIN_3174</strain>
    </source>
</reference>
<keyword evidence="2" id="KW-1185">Reference proteome</keyword>
<dbReference type="Proteomes" id="UP000292702">
    <property type="component" value="Unassembled WGS sequence"/>
</dbReference>
<dbReference type="EMBL" id="RWJN01000019">
    <property type="protein sequence ID" value="TCD70516.1"/>
    <property type="molecule type" value="Genomic_DNA"/>
</dbReference>
<protein>
    <submittedName>
        <fullName evidence="1">Uncharacterized protein</fullName>
    </submittedName>
</protein>
<dbReference type="STRING" id="92696.A0A4R0RRS6"/>
<name>A0A4R0RRS6_9APHY</name>